<evidence type="ECO:0000313" key="2">
    <source>
        <dbReference type="Proteomes" id="UP000244328"/>
    </source>
</evidence>
<organism evidence="1 2">
    <name type="scientific">Enterobacter phage myPSH1140</name>
    <dbReference type="NCBI Taxonomy" id="2108137"/>
    <lineage>
        <taxon>Viruses</taxon>
        <taxon>Duplodnaviria</taxon>
        <taxon>Heunggongvirae</taxon>
        <taxon>Uroviricota</taxon>
        <taxon>Caudoviricetes</taxon>
        <taxon>Pantevenvirales</taxon>
        <taxon>Straboviridae</taxon>
        <taxon>Tevenvirinae</taxon>
        <taxon>Karamvirus</taxon>
        <taxon>Karamvirus mypsh1140</taxon>
    </lineage>
</organism>
<dbReference type="Proteomes" id="UP000244328">
    <property type="component" value="Segment"/>
</dbReference>
<accession>A0A2R3ZX21</accession>
<evidence type="ECO:0000313" key="1">
    <source>
        <dbReference type="EMBL" id="AVR55306.1"/>
    </source>
</evidence>
<reference evidence="1 2" key="1">
    <citation type="submission" date="2018-02" db="EMBL/GenBank/DDBJ databases">
        <title>Isolation, characterization and genome analysis of lytic bacteriophages against Enterobacter cloacae.</title>
        <authorList>
            <person name="Ramesh N."/>
            <person name="Prasanth M."/>
            <person name="Tamhankar A.J."/>
            <person name="Lundborg C.S."/>
        </authorList>
    </citation>
    <scope>NUCLEOTIDE SEQUENCE [LARGE SCALE GENOMIC DNA]</scope>
</reference>
<gene>
    <name evidence="1" type="ORF">PSH1140_101</name>
</gene>
<sequence length="139" mass="15750">MMKENFNKGLRALDMTIGEYIRFLRSTGKCNVESLINILHIKFSDGAVLEPKLYRFLDGPFKGSLFLCTSPDVGLMNEHPWFEVEFISGPCKGIKTSSLITYDRRVISLEPTWRKLLSTSPTTWLNLSAAGFQTKANKI</sequence>
<dbReference type="EMBL" id="MG999954">
    <property type="protein sequence ID" value="AVR55306.1"/>
    <property type="molecule type" value="Genomic_DNA"/>
</dbReference>
<name>A0A2R3ZX21_9CAUD</name>
<protein>
    <submittedName>
        <fullName evidence="1">Uncharacterized protein</fullName>
    </submittedName>
</protein>
<proteinExistence type="predicted"/>
<keyword evidence="2" id="KW-1185">Reference proteome</keyword>